<evidence type="ECO:0000256" key="1">
    <source>
        <dbReference type="ARBA" id="ARBA00023157"/>
    </source>
</evidence>
<dbReference type="InterPro" id="IPR051428">
    <property type="entry name" value="Sphingo_Act-Surfact_Prot"/>
</dbReference>
<dbReference type="EMBL" id="MNPL01032674">
    <property type="protein sequence ID" value="OQR66390.1"/>
    <property type="molecule type" value="Genomic_DNA"/>
</dbReference>
<feature type="chain" id="PRO_5012822583" description="Saposin B-type domain-containing protein" evidence="3">
    <location>
        <begin position="23"/>
        <end position="1796"/>
    </location>
</feature>
<sequence>MRVTTVAFLAAALAVGAHGSRAQLPTVDSSDPRCRTLDTACQGLWIASQCGLTKKCIPRWEILPTSTVGNDTELCELCKTMVQKGRDTLLSNETQSELRQVLEGSCDILLPIEPLKGICKKLMHEFQDELNDILVSRMDAVQVCTVSGLCWESAQKTDIIERVNYLVLSEDMQKTKCEACKATLGKAISFRRFISKDTAVEAFATLCEKENDESKCLRFTHTYVNKLFGALYSAAPERTCQAFEQCPGKPVPMPDPVTTGIRDDLQCEFCEAMVHKFTAEFNNPSAKAQVKKALENICKHTGTWANECLGKLDKDFDEVYDELIVLLKPSVVCKLVGLCTASAETMPLVRLAPVSRPYYLPMARLTHAVSSPDMVNQRKLVKTKGEICETCQLIAGYIVQAVNDNTAKDNAEAVFEQVCLIVPMDASECQQFIDQYVDKIYQLLREEITVDHICRGLRVCAAPKLGRQALALQRCTVCKRIADWLYDEIAQNKSQEVILTRPERMCQAMPEEDRAQCVNIMDLDIGLINALVRLNLTSADNCITMRMCPVPRRKDAGCALCLTAVGAIFDEIKDQKTDIAILNALDRVCKVAPIDAGQCKDFNDKYQREMVNLIKQDLNAEEICTALTRCAPAFPVMLTDRTAVNTLFVSWLMDELKDNETQEALDVANEKACSVLPIEPTLCKKVVESSCGLVLPCMPKLVVAPKKEFENHCQVCSVLTDWILDEIKDDKSDAAILAAFEKGCSMIPADHTKCRNIIDTYSGILINYIKQDLSSEEICKLVGLCAIPTQTSLRKDSNNCMLCVAITSWLLDELKDNKTDASILASLERVCDVLPVDNVQCKNIVGTYGGMLFTALQQDLTFDLICKTIGLCTTPGPRRQTVKASKPGVSCELCHKVATWLIDEVKDDKTDARILAALDNVCSVIPVDPTECKNYVDSYGNALLDALKKDLSVKEVCSRLGLCAIPRSRKLTDHCATCTLIATYLIDELKDNKTDAAIVEMLEKVCSVVPMDASVCKNYVDTYSNLLIQYIKADFTADEICLELRLCNGRHAAVQRQQVRGEVCELCKVIANWLVSQVVNNKSESAILEALETVCKVISVDRTQCQNVIDDYGSLLFRLLKEETSPAVMCSVMELCGVPPASKHVPYSCTLCTTAVNWILGEIKDDKTENAILVAVEEMCKVVPTNKAPECRGYLHTYGYELLKLLAEDLSAEEICHAITVCPSQAPKRLSDNQACRMCQIVVHVVEAELNNNNTRAEFLSILDKVCSRLPSKDQTMCRNMIDVYTAYIIEMLKSFGSTKEICQTFGYCPKPPLNMKCGICMLITDIIESQLRDNQTEAEIFKFLDKVCEHLPNVDIRTCKATTEQFTDMIITLLAQTMPPRMVCESIRQCPVAPQQMVAISTPTVKTAQVKDEKCSLCKWLVNWVDNKLGDNRTEMAVKEELDKACDLLSDSSQCKAMIDDYVDRIIRMLIEYADPEKICEALEKCPKKALQLRGDEPPCQLCKYYVDELRNRLSNRSTEDQIKDELYQLCSALHVNKRQCASLVDRYTDELVKLILEHTNPEAVCQVLRACPKQITLRPEATRCEYCQRIMDFIADEVRNENTDEEIISIVEKVCDFVPEVYRTNCHRMVEIEGMVIVRMLAESVDPQSICEAIKFCPINGANVVCAWCEYTLHFIQEKLYDNATELEIQSELDKLCAMIKNPSAAKDCKEFVDFYGPSFDVIIAQKLDPSIVCPAIHACPPSHVKRKGRRPSSAQCNDCMSSLKSFRRNPLAVCNGADAQFFDKVATAKPLQK</sequence>
<dbReference type="OrthoDB" id="69496at2759"/>
<dbReference type="Proteomes" id="UP000192247">
    <property type="component" value="Unassembled WGS sequence"/>
</dbReference>
<feature type="domain" description="Saposin B-type" evidence="4">
    <location>
        <begin position="887"/>
        <end position="967"/>
    </location>
</feature>
<evidence type="ECO:0000256" key="2">
    <source>
        <dbReference type="ARBA" id="ARBA00023180"/>
    </source>
</evidence>
<name>A0A1V9WYQ3_9ACAR</name>
<dbReference type="STRING" id="418985.A0A1V9WYQ3"/>
<dbReference type="SMART" id="SM00741">
    <property type="entry name" value="SapB"/>
    <property type="match status" value="18"/>
</dbReference>
<keyword evidence="1" id="KW-1015">Disulfide bond</keyword>
<feature type="domain" description="Saposin B-type" evidence="4">
    <location>
        <begin position="796"/>
        <end position="876"/>
    </location>
</feature>
<evidence type="ECO:0000313" key="5">
    <source>
        <dbReference type="EMBL" id="OQR66390.1"/>
    </source>
</evidence>
<protein>
    <recommendedName>
        <fullName evidence="4">Saposin B-type domain-containing protein</fullName>
    </recommendedName>
</protein>
<proteinExistence type="predicted"/>
<feature type="domain" description="Saposin B-type" evidence="4">
    <location>
        <begin position="1412"/>
        <end position="1491"/>
    </location>
</feature>
<feature type="domain" description="Saposin B-type" evidence="4">
    <location>
        <begin position="971"/>
        <end position="1051"/>
    </location>
</feature>
<dbReference type="InParanoid" id="A0A1V9WYQ3"/>
<dbReference type="Pfam" id="PF03489">
    <property type="entry name" value="SapB_2"/>
    <property type="match status" value="9"/>
</dbReference>
<dbReference type="InterPro" id="IPR008373">
    <property type="entry name" value="Saposin"/>
</dbReference>
<feature type="domain" description="Saposin B-type" evidence="4">
    <location>
        <begin position="71"/>
        <end position="154"/>
    </location>
</feature>
<dbReference type="PROSITE" id="PS50015">
    <property type="entry name" value="SAP_B"/>
    <property type="match status" value="17"/>
</dbReference>
<feature type="domain" description="Saposin B-type" evidence="4">
    <location>
        <begin position="554"/>
        <end position="634"/>
    </location>
</feature>
<keyword evidence="3" id="KW-0732">Signal</keyword>
<feature type="domain" description="Saposin B-type" evidence="4">
    <location>
        <begin position="709"/>
        <end position="789"/>
    </location>
</feature>
<keyword evidence="6" id="KW-1185">Reference proteome</keyword>
<dbReference type="InterPro" id="IPR008139">
    <property type="entry name" value="SaposinB_dom"/>
</dbReference>
<dbReference type="InterPro" id="IPR008138">
    <property type="entry name" value="SapB_2"/>
</dbReference>
<dbReference type="InterPro" id="IPR007856">
    <property type="entry name" value="SapB_1"/>
</dbReference>
<feature type="domain" description="Saposin B-type" evidence="4">
    <location>
        <begin position="263"/>
        <end position="343"/>
    </location>
</feature>
<evidence type="ECO:0000313" key="6">
    <source>
        <dbReference type="Proteomes" id="UP000192247"/>
    </source>
</evidence>
<evidence type="ECO:0000256" key="3">
    <source>
        <dbReference type="SAM" id="SignalP"/>
    </source>
</evidence>
<comment type="caution">
    <text evidence="5">The sequence shown here is derived from an EMBL/GenBank/DDBJ whole genome shotgun (WGS) entry which is preliminary data.</text>
</comment>
<feature type="domain" description="Saposin B-type" evidence="4">
    <location>
        <begin position="1232"/>
        <end position="1313"/>
    </location>
</feature>
<keyword evidence="2" id="KW-0325">Glycoprotein</keyword>
<accession>A0A1V9WYQ3</accession>
<dbReference type="GO" id="GO:0016020">
    <property type="term" value="C:membrane"/>
    <property type="evidence" value="ECO:0007669"/>
    <property type="project" value="GOC"/>
</dbReference>
<feature type="signal peptide" evidence="3">
    <location>
        <begin position="1"/>
        <end position="22"/>
    </location>
</feature>
<feature type="domain" description="Saposin B-type" evidence="4">
    <location>
        <begin position="1060"/>
        <end position="1140"/>
    </location>
</feature>
<dbReference type="Gene3D" id="1.10.225.10">
    <property type="entry name" value="Saposin-like"/>
    <property type="match status" value="17"/>
</dbReference>
<feature type="domain" description="Saposin B-type" evidence="4">
    <location>
        <begin position="384"/>
        <end position="464"/>
    </location>
</feature>
<feature type="domain" description="Saposin B-type" evidence="4">
    <location>
        <begin position="1664"/>
        <end position="1746"/>
    </location>
</feature>
<dbReference type="Pfam" id="PF05184">
    <property type="entry name" value="SapB_1"/>
    <property type="match status" value="11"/>
</dbReference>
<dbReference type="GO" id="GO:0005764">
    <property type="term" value="C:lysosome"/>
    <property type="evidence" value="ECO:0007669"/>
    <property type="project" value="InterPro"/>
</dbReference>
<dbReference type="SUPFAM" id="SSF47862">
    <property type="entry name" value="Saposin"/>
    <property type="match status" value="15"/>
</dbReference>
<reference evidence="5 6" key="1">
    <citation type="journal article" date="2017" name="Gigascience">
        <title>Draft genome of the honey bee ectoparasitic mite, Tropilaelaps mercedesae, is shaped by the parasitic life history.</title>
        <authorList>
            <person name="Dong X."/>
            <person name="Armstrong S.D."/>
            <person name="Xia D."/>
            <person name="Makepeace B.L."/>
            <person name="Darby A.C."/>
            <person name="Kadowaki T."/>
        </authorList>
    </citation>
    <scope>NUCLEOTIDE SEQUENCE [LARGE SCALE GENOMIC DNA]</scope>
    <source>
        <strain evidence="5">Wuxi-XJTLU</strain>
    </source>
</reference>
<feature type="domain" description="Saposin B-type" evidence="4">
    <location>
        <begin position="1145"/>
        <end position="1226"/>
    </location>
</feature>
<evidence type="ECO:0000259" key="4">
    <source>
        <dbReference type="PROSITE" id="PS50015"/>
    </source>
</evidence>
<dbReference type="InterPro" id="IPR011001">
    <property type="entry name" value="Saposin-like"/>
</dbReference>
<dbReference type="GO" id="GO:0006665">
    <property type="term" value="P:sphingolipid metabolic process"/>
    <property type="evidence" value="ECO:0007669"/>
    <property type="project" value="InterPro"/>
</dbReference>
<organism evidence="5 6">
    <name type="scientific">Tropilaelaps mercedesae</name>
    <dbReference type="NCBI Taxonomy" id="418985"/>
    <lineage>
        <taxon>Eukaryota</taxon>
        <taxon>Metazoa</taxon>
        <taxon>Ecdysozoa</taxon>
        <taxon>Arthropoda</taxon>
        <taxon>Chelicerata</taxon>
        <taxon>Arachnida</taxon>
        <taxon>Acari</taxon>
        <taxon>Parasitiformes</taxon>
        <taxon>Mesostigmata</taxon>
        <taxon>Gamasina</taxon>
        <taxon>Dermanyssoidea</taxon>
        <taxon>Laelapidae</taxon>
        <taxon>Tropilaelaps</taxon>
    </lineage>
</organism>
<dbReference type="FunCoup" id="A0A1V9WYQ3">
    <property type="interactions" value="691"/>
</dbReference>
<feature type="domain" description="Saposin B-type" evidence="4">
    <location>
        <begin position="1582"/>
        <end position="1663"/>
    </location>
</feature>
<dbReference type="PRINTS" id="PR01797">
    <property type="entry name" value="SAPOSIN"/>
</dbReference>
<feature type="domain" description="Saposin B-type" evidence="4">
    <location>
        <begin position="1497"/>
        <end position="1577"/>
    </location>
</feature>
<dbReference type="PANTHER" id="PTHR11480">
    <property type="entry name" value="SAPOSIN-RELATED"/>
    <property type="match status" value="1"/>
</dbReference>
<gene>
    <name evidence="5" type="ORF">BIW11_04988</name>
</gene>
<feature type="domain" description="Saposin B-type" evidence="4">
    <location>
        <begin position="471"/>
        <end position="552"/>
    </location>
</feature>
<feature type="domain" description="Saposin B-type" evidence="4">
    <location>
        <begin position="1314"/>
        <end position="1395"/>
    </location>
</feature>